<evidence type="ECO:0000313" key="9">
    <source>
        <dbReference type="Proteomes" id="UP000095149"/>
    </source>
</evidence>
<accession>A0A1E3JWW0</accession>
<feature type="compositionally biased region" description="Low complexity" evidence="5">
    <location>
        <begin position="826"/>
        <end position="839"/>
    </location>
</feature>
<evidence type="ECO:0008006" key="10">
    <source>
        <dbReference type="Google" id="ProtNLM"/>
    </source>
</evidence>
<dbReference type="OrthoDB" id="440676at2759"/>
<sequence>MANNTAVQNTSPKGGAAKRKVDAADVFSSNAKGEEKENERAEKRQATDARHAAPRSSLVEIKNKKIVFKQAPHNRILPRRKLINLETYLLDQVEEQKQVTEIPEEHWSIIAMAGHELTGATEGIFLKQLKTALNIPTDQDLLPNSVLTPLIRQLFALHQYGFLPSDFPPPPPRLPAHLQIRCWQVVDLPKYFPSEQLGLLRTRQEEREKAREECIGIMTSLDDVEKHELLGKKDDKDKETPAKVAAVPKEKPTSAIFSRASEGPEEAGSSIRGSSPVKIESASSPIKPGKTPEEVRLRSSCDGNNVDAEVKIEAAKAKRQEREEKKAVLAEKKAAKDKEAKKKEEATAKQAKKMSMFFKTKTTSAPKASPASSSSPQKKGKEESDYRRVFRPLPTKKHIQVAKANRWDEQKRSREDKAEEVEGWSSRGKSALPRVHRLTFSDFINDHLKRHNHQFRIPRRIFPSGIKSAPINGSIADVWATLQEAEEPRDVFEQLKDRRRFPWKTLAFDQQPRPPYSGTFTKKSLLVGPRTPFAQDPVFDYSIDSGDEWEEDEGGEDVDDFGGGGEKAEEEDDDEDEEEGEFDDWLDDSEQVESEPPPPEVIDVDDPMGSVSKLPAPAKVAKKKEPVKRIVKLVPTWKGPLWETKIGEKGTEGLESYRIQLLNDTPAQIDPFTYISPAPAQEYKADYGIAVIGPNSNVKCLLSAELIPQKPPPSALPKDAPPKPRGVAKSSFPTELLADLYKIVEGDTRTAKDLVPALREQFGKAATKVAIEAELKESAMKGKKGKDKCWRVYKEAWVAAGLTPPENAPSKPAPQPATVKPTSPSALVAQPTAPTQPQSPLAPPPLPPSEVLNEPPTTTESHEPIVVDS</sequence>
<dbReference type="InterPro" id="IPR048800">
    <property type="entry name" value="Cac1-like_C"/>
</dbReference>
<dbReference type="EMBL" id="MEKH01000008">
    <property type="protein sequence ID" value="ODO04647.1"/>
    <property type="molecule type" value="Genomic_DNA"/>
</dbReference>
<feature type="compositionally biased region" description="Basic and acidic residues" evidence="5">
    <location>
        <begin position="379"/>
        <end position="388"/>
    </location>
</feature>
<evidence type="ECO:0000256" key="2">
    <source>
        <dbReference type="ARBA" id="ARBA00022763"/>
    </source>
</evidence>
<dbReference type="GO" id="GO:0006334">
    <property type="term" value="P:nucleosome assembly"/>
    <property type="evidence" value="ECO:0007669"/>
    <property type="project" value="TreeGrafter"/>
</dbReference>
<feature type="compositionally biased region" description="Acidic residues" evidence="5">
    <location>
        <begin position="568"/>
        <end position="593"/>
    </location>
</feature>
<dbReference type="AlphaFoldDB" id="A0A1E3JWW0"/>
<dbReference type="GO" id="GO:0033186">
    <property type="term" value="C:CAF-1 complex"/>
    <property type="evidence" value="ECO:0007669"/>
    <property type="project" value="TreeGrafter"/>
</dbReference>
<feature type="compositionally biased region" description="Basic and acidic residues" evidence="5">
    <location>
        <begin position="316"/>
        <end position="347"/>
    </location>
</feature>
<feature type="region of interest" description="Disordered" evidence="5">
    <location>
        <begin position="316"/>
        <end position="425"/>
    </location>
</feature>
<keyword evidence="3" id="KW-0234">DNA repair</keyword>
<dbReference type="Pfam" id="PF21796">
    <property type="entry name" value="Cac1_C"/>
    <property type="match status" value="1"/>
</dbReference>
<feature type="region of interest" description="Disordered" evidence="5">
    <location>
        <begin position="229"/>
        <end position="302"/>
    </location>
</feature>
<feature type="compositionally biased region" description="Polar residues" evidence="5">
    <location>
        <begin position="1"/>
        <end position="12"/>
    </location>
</feature>
<dbReference type="InterPro" id="IPR022043">
    <property type="entry name" value="CAF1A_DD"/>
</dbReference>
<gene>
    <name evidence="8" type="ORF">I350_05256</name>
</gene>
<feature type="compositionally biased region" description="Low complexity" evidence="5">
    <location>
        <begin position="353"/>
        <end position="376"/>
    </location>
</feature>
<evidence type="ECO:0000259" key="7">
    <source>
        <dbReference type="Pfam" id="PF21796"/>
    </source>
</evidence>
<feature type="region of interest" description="Disordered" evidence="5">
    <location>
        <begin position="800"/>
        <end position="869"/>
    </location>
</feature>
<feature type="compositionally biased region" description="Basic and acidic residues" evidence="5">
    <location>
        <begin position="860"/>
        <end position="869"/>
    </location>
</feature>
<dbReference type="GO" id="GO:0005634">
    <property type="term" value="C:nucleus"/>
    <property type="evidence" value="ECO:0007669"/>
    <property type="project" value="UniProtKB-SubCell"/>
</dbReference>
<keyword evidence="4" id="KW-0539">Nucleus</keyword>
<feature type="domain" description="Chromatin assembly factor 1 subunit A dimerization" evidence="6">
    <location>
        <begin position="504"/>
        <end position="578"/>
    </location>
</feature>
<comment type="caution">
    <text evidence="8">The sequence shown here is derived from an EMBL/GenBank/DDBJ whole genome shotgun (WGS) entry which is preliminary data.</text>
</comment>
<feature type="region of interest" description="Disordered" evidence="5">
    <location>
        <begin position="1"/>
        <end position="55"/>
    </location>
</feature>
<dbReference type="GO" id="GO:0006281">
    <property type="term" value="P:DNA repair"/>
    <property type="evidence" value="ECO:0007669"/>
    <property type="project" value="UniProtKB-KW"/>
</dbReference>
<dbReference type="PANTHER" id="PTHR15272">
    <property type="entry name" value="CHROMATIN ASSEMBLY FACTOR 1 SUBUNIT A CAF-1 SUBUNIT A"/>
    <property type="match status" value="1"/>
</dbReference>
<comment type="subcellular location">
    <subcellularLocation>
        <location evidence="1">Nucleus</location>
    </subcellularLocation>
</comment>
<evidence type="ECO:0000256" key="1">
    <source>
        <dbReference type="ARBA" id="ARBA00004123"/>
    </source>
</evidence>
<dbReference type="Pfam" id="PF12253">
    <property type="entry name" value="CAF1A_dimeriz"/>
    <property type="match status" value="1"/>
</dbReference>
<feature type="compositionally biased region" description="Acidic residues" evidence="5">
    <location>
        <begin position="545"/>
        <end position="560"/>
    </location>
</feature>
<keyword evidence="2" id="KW-0227">DNA damage</keyword>
<evidence type="ECO:0000256" key="5">
    <source>
        <dbReference type="SAM" id="MobiDB-lite"/>
    </source>
</evidence>
<proteinExistence type="predicted"/>
<feature type="compositionally biased region" description="Basic and acidic residues" evidence="5">
    <location>
        <begin position="405"/>
        <end position="417"/>
    </location>
</feature>
<dbReference type="PANTHER" id="PTHR15272:SF0">
    <property type="entry name" value="CHROMATIN ASSEMBLY FACTOR 1 SUBUNIT A"/>
    <property type="match status" value="1"/>
</dbReference>
<feature type="compositionally biased region" description="Basic and acidic residues" evidence="5">
    <location>
        <begin position="32"/>
        <end position="51"/>
    </location>
</feature>
<evidence type="ECO:0000256" key="3">
    <source>
        <dbReference type="ARBA" id="ARBA00023204"/>
    </source>
</evidence>
<dbReference type="Proteomes" id="UP000095149">
    <property type="component" value="Unassembled WGS sequence"/>
</dbReference>
<organism evidence="8 9">
    <name type="scientific">Cryptococcus amylolentus CBS 6273</name>
    <dbReference type="NCBI Taxonomy" id="1296118"/>
    <lineage>
        <taxon>Eukaryota</taxon>
        <taxon>Fungi</taxon>
        <taxon>Dikarya</taxon>
        <taxon>Basidiomycota</taxon>
        <taxon>Agaricomycotina</taxon>
        <taxon>Tremellomycetes</taxon>
        <taxon>Tremellales</taxon>
        <taxon>Cryptococcaceae</taxon>
        <taxon>Cryptococcus</taxon>
    </lineage>
</organism>
<evidence type="ECO:0000259" key="6">
    <source>
        <dbReference type="Pfam" id="PF12253"/>
    </source>
</evidence>
<feature type="domain" description="Chromatin assembly factor 1 subunit Cac1-like C-terminal" evidence="7">
    <location>
        <begin position="737"/>
        <end position="792"/>
    </location>
</feature>
<feature type="region of interest" description="Disordered" evidence="5">
    <location>
        <begin position="536"/>
        <end position="617"/>
    </location>
</feature>
<protein>
    <recommendedName>
        <fullName evidence="10">Chromatin assembly factor 1 subunit A</fullName>
    </recommendedName>
</protein>
<name>A0A1E3JWW0_9TREE</name>
<feature type="compositionally biased region" description="Basic and acidic residues" evidence="5">
    <location>
        <begin position="290"/>
        <end position="299"/>
    </location>
</feature>
<evidence type="ECO:0000313" key="8">
    <source>
        <dbReference type="EMBL" id="ODO04647.1"/>
    </source>
</evidence>
<reference evidence="8 9" key="1">
    <citation type="submission" date="2016-06" db="EMBL/GenBank/DDBJ databases">
        <title>Evolution of pathogenesis and genome organization in the Tremellales.</title>
        <authorList>
            <person name="Cuomo C."/>
            <person name="Litvintseva A."/>
            <person name="Heitman J."/>
            <person name="Chen Y."/>
            <person name="Sun S."/>
            <person name="Springer D."/>
            <person name="Dromer F."/>
            <person name="Young S."/>
            <person name="Zeng Q."/>
            <person name="Chapman S."/>
            <person name="Gujja S."/>
            <person name="Saif S."/>
            <person name="Birren B."/>
        </authorList>
    </citation>
    <scope>NUCLEOTIDE SEQUENCE [LARGE SCALE GENOMIC DNA]</scope>
    <source>
        <strain evidence="8 9">CBS 6273</strain>
    </source>
</reference>
<feature type="compositionally biased region" description="Basic and acidic residues" evidence="5">
    <location>
        <begin position="229"/>
        <end position="241"/>
    </location>
</feature>
<evidence type="ECO:0000256" key="4">
    <source>
        <dbReference type="ARBA" id="ARBA00023242"/>
    </source>
</evidence>